<proteinExistence type="predicted"/>
<evidence type="ECO:0000256" key="1">
    <source>
        <dbReference type="SAM" id="Phobius"/>
    </source>
</evidence>
<keyword evidence="1" id="KW-0472">Membrane</keyword>
<gene>
    <name evidence="2" type="ORF">CPLFYP93_01439</name>
</gene>
<keyword evidence="1" id="KW-0812">Transmembrane</keyword>
<dbReference type="AlphaFoldDB" id="A0A6N3CA02"/>
<accession>A0A6N3CA02</accession>
<feature type="transmembrane region" description="Helical" evidence="1">
    <location>
        <begin position="12"/>
        <end position="30"/>
    </location>
</feature>
<organism evidence="2">
    <name type="scientific">Clostridium paraputrificum</name>
    <dbReference type="NCBI Taxonomy" id="29363"/>
    <lineage>
        <taxon>Bacteria</taxon>
        <taxon>Bacillati</taxon>
        <taxon>Bacillota</taxon>
        <taxon>Clostridia</taxon>
        <taxon>Eubacteriales</taxon>
        <taxon>Clostridiaceae</taxon>
        <taxon>Clostridium</taxon>
    </lineage>
</organism>
<protein>
    <submittedName>
        <fullName evidence="2">Uncharacterized protein</fullName>
    </submittedName>
</protein>
<sequence>MTVSVQELFRYSLAIVILVSFIAMIVYFLSGLKNKNYAKAKIFAMIYVCSNVLRLLLSYFNLY</sequence>
<name>A0A6N3CA02_9CLOT</name>
<evidence type="ECO:0000313" key="2">
    <source>
        <dbReference type="EMBL" id="VYU12214.1"/>
    </source>
</evidence>
<dbReference type="EMBL" id="CACRTV010000041">
    <property type="protein sequence ID" value="VYU12214.1"/>
    <property type="molecule type" value="Genomic_DNA"/>
</dbReference>
<keyword evidence="1" id="KW-1133">Transmembrane helix</keyword>
<reference evidence="2" key="1">
    <citation type="submission" date="2019-11" db="EMBL/GenBank/DDBJ databases">
        <authorList>
            <person name="Feng L."/>
        </authorList>
    </citation>
    <scope>NUCLEOTIDE SEQUENCE</scope>
    <source>
        <strain evidence="2">CParaputrificumLFYP93</strain>
    </source>
</reference>